<evidence type="ECO:0000313" key="3">
    <source>
        <dbReference type="Proteomes" id="UP001161247"/>
    </source>
</evidence>
<feature type="compositionally biased region" description="Basic and acidic residues" evidence="1">
    <location>
        <begin position="604"/>
        <end position="615"/>
    </location>
</feature>
<evidence type="ECO:0000313" key="2">
    <source>
        <dbReference type="EMBL" id="CAI9096265.1"/>
    </source>
</evidence>
<sequence>MSQNPTCADHILAILECLPFNLNVRIRRHVRNKNDPDSTSAGSALVYLTEESSLASVRNKNDPYSTSVVSALVYLTEESNFGSDSEWIPVRVGLELIQTFLTFVLEWSNTSEAVQRGDDAKHHLEVVRSSLLQKIELFKPRIKEAYDFFEHAFETGSFPVIKSDDVWVRLCDCTRTNASHLNSETHLITTALFVKVKYLLTGVQVFREPFLNKSSDRQSSWDLGIRMEGLAICLARLLFSWWADGTDKETDQTAMLSDLLQSIKPTSPELLGAYVKAITNQAHCPTGELASHLVRIILIPSNFESLETFLESGLVSLILYLIKTLDTYATDEDVELLYSDIEKKVCDAGSLIQLHDGKIVLLLQKIELSKLESTLLTLTSSAWIIERKIESIHQGLRLLQTLLLKYPKDVNTEKLIMIIKRIELVATETESLQLELGAKQIDKSSHHDALKYKLFLDFRLVKIQAYLLEQRMIILPPEKNLKAVEIVDEMETPLRHFSRSNQQVPENTIDEMSTILSDLLELVNICNTDTRDSYLQLQNSSALTLPETTPDQGLSSVDNFLEKLSGLVKDKNDWIGYSMKGQTEAVLKELSSVTSFMEDVGGEKTKRELRGEKSPETCLAGSL</sequence>
<protein>
    <submittedName>
        <fullName evidence="2">OLC1v1032364C1</fullName>
    </submittedName>
</protein>
<dbReference type="EMBL" id="OX459119">
    <property type="protein sequence ID" value="CAI9096265.1"/>
    <property type="molecule type" value="Genomic_DNA"/>
</dbReference>
<dbReference type="Proteomes" id="UP001161247">
    <property type="component" value="Chromosome 2"/>
</dbReference>
<proteinExistence type="predicted"/>
<feature type="region of interest" description="Disordered" evidence="1">
    <location>
        <begin position="604"/>
        <end position="623"/>
    </location>
</feature>
<accession>A0AAV1CL12</accession>
<gene>
    <name evidence="2" type="ORF">OLC1_LOCUS7059</name>
</gene>
<reference evidence="2" key="1">
    <citation type="submission" date="2023-03" db="EMBL/GenBank/DDBJ databases">
        <authorList>
            <person name="Julca I."/>
        </authorList>
    </citation>
    <scope>NUCLEOTIDE SEQUENCE</scope>
</reference>
<evidence type="ECO:0000256" key="1">
    <source>
        <dbReference type="SAM" id="MobiDB-lite"/>
    </source>
</evidence>
<organism evidence="2 3">
    <name type="scientific">Oldenlandia corymbosa var. corymbosa</name>
    <dbReference type="NCBI Taxonomy" id="529605"/>
    <lineage>
        <taxon>Eukaryota</taxon>
        <taxon>Viridiplantae</taxon>
        <taxon>Streptophyta</taxon>
        <taxon>Embryophyta</taxon>
        <taxon>Tracheophyta</taxon>
        <taxon>Spermatophyta</taxon>
        <taxon>Magnoliopsida</taxon>
        <taxon>eudicotyledons</taxon>
        <taxon>Gunneridae</taxon>
        <taxon>Pentapetalae</taxon>
        <taxon>asterids</taxon>
        <taxon>lamiids</taxon>
        <taxon>Gentianales</taxon>
        <taxon>Rubiaceae</taxon>
        <taxon>Rubioideae</taxon>
        <taxon>Spermacoceae</taxon>
        <taxon>Hedyotis-Oldenlandia complex</taxon>
        <taxon>Oldenlandia</taxon>
    </lineage>
</organism>
<name>A0AAV1CL12_OLDCO</name>
<keyword evidence="3" id="KW-1185">Reference proteome</keyword>
<dbReference type="AlphaFoldDB" id="A0AAV1CL12"/>